<proteinExistence type="predicted"/>
<gene>
    <name evidence="1" type="ORF">LCI18_013817</name>
</gene>
<keyword evidence="2" id="KW-1185">Reference proteome</keyword>
<dbReference type="Proteomes" id="UP000830768">
    <property type="component" value="Chromosome 12"/>
</dbReference>
<sequence length="295" mass="32479">MGPSTSQKVAIVTGSSCGIGLDLAKHLHGRGYKVVLTARRENLIQAEAALLDPTGETAIFVKCDVSSYASQKELFQTTWDKWGRLDVLVSNAGRLDQDSKYNLTRRDAAVTDPPAEPETKTTDINYKGTIYAVTLAGHFMRHNPVPGGKIIITGSMVGVHPCPIFPEYCADKAAINQYARAVAPILIQEKVTINVVLPGPVETPSMPEFSAAFLPEHMVVHSTLMGAYDLYLDDESGERTGELVEVAHDKHFFYEIPEYKGGDVSYRNAQVYEPWFIHIHGQKSHLENAIQGPVR</sequence>
<name>A0ACD3ZPK3_FUSSC</name>
<evidence type="ECO:0000313" key="2">
    <source>
        <dbReference type="Proteomes" id="UP000830768"/>
    </source>
</evidence>
<dbReference type="EMBL" id="CP090040">
    <property type="protein sequence ID" value="UPL02883.1"/>
    <property type="molecule type" value="Genomic_DNA"/>
</dbReference>
<reference evidence="1" key="1">
    <citation type="submission" date="2021-11" db="EMBL/GenBank/DDBJ databases">
        <title>Fusarium solani-melongenae Genome sequencing and assembly.</title>
        <authorList>
            <person name="Xie S."/>
            <person name="Huang L."/>
            <person name="Zhang X."/>
        </authorList>
    </citation>
    <scope>NUCLEOTIDE SEQUENCE</scope>
    <source>
        <strain evidence="1">CRI 24-3</strain>
    </source>
</reference>
<protein>
    <submittedName>
        <fullName evidence="1">Uncharacterized protein</fullName>
    </submittedName>
</protein>
<evidence type="ECO:0000313" key="1">
    <source>
        <dbReference type="EMBL" id="UPL02883.1"/>
    </source>
</evidence>
<organism evidence="1 2">
    <name type="scientific">Fusarium solani subsp. cucurbitae</name>
    <name type="common">Neocosmosporum cucurbitae</name>
    <dbReference type="NCBI Taxonomy" id="2747967"/>
    <lineage>
        <taxon>Eukaryota</taxon>
        <taxon>Fungi</taxon>
        <taxon>Dikarya</taxon>
        <taxon>Ascomycota</taxon>
        <taxon>Pezizomycotina</taxon>
        <taxon>Sordariomycetes</taxon>
        <taxon>Hypocreomycetidae</taxon>
        <taxon>Hypocreales</taxon>
        <taxon>Nectriaceae</taxon>
        <taxon>Fusarium</taxon>
        <taxon>Fusarium solani species complex</taxon>
    </lineage>
</organism>
<accession>A0ACD3ZPK3</accession>